<dbReference type="FunFam" id="3.30.70.270:FF:000026">
    <property type="entry name" value="Transposon Ty3-G Gag-Pol polyprotein"/>
    <property type="match status" value="1"/>
</dbReference>
<evidence type="ECO:0000256" key="1">
    <source>
        <dbReference type="ARBA" id="ARBA00022679"/>
    </source>
</evidence>
<keyword evidence="5" id="KW-0378">Hydrolase</keyword>
<dbReference type="GO" id="GO:0016787">
    <property type="term" value="F:hydrolase activity"/>
    <property type="evidence" value="ECO:0007669"/>
    <property type="project" value="UniProtKB-KW"/>
</dbReference>
<dbReference type="CDD" id="cd09274">
    <property type="entry name" value="RNase_HI_RT_Ty3"/>
    <property type="match status" value="1"/>
</dbReference>
<dbReference type="Pfam" id="PF17917">
    <property type="entry name" value="RT_RNaseH"/>
    <property type="match status" value="1"/>
</dbReference>
<evidence type="ECO:0000313" key="9">
    <source>
        <dbReference type="Proteomes" id="UP000762676"/>
    </source>
</evidence>
<dbReference type="InterPro" id="IPR043128">
    <property type="entry name" value="Rev_trsase/Diguanyl_cyclase"/>
</dbReference>
<dbReference type="PANTHER" id="PTHR37984:SF11">
    <property type="entry name" value="INTEGRASE CATALYTIC DOMAIN-CONTAINING PROTEIN"/>
    <property type="match status" value="1"/>
</dbReference>
<evidence type="ECO:0000313" key="8">
    <source>
        <dbReference type="EMBL" id="GFR84453.1"/>
    </source>
</evidence>
<evidence type="ECO:0000256" key="2">
    <source>
        <dbReference type="ARBA" id="ARBA00022695"/>
    </source>
</evidence>
<reference evidence="8 9" key="1">
    <citation type="journal article" date="2021" name="Elife">
        <title>Chloroplast acquisition without the gene transfer in kleptoplastic sea slugs, Plakobranchus ocellatus.</title>
        <authorList>
            <person name="Maeda T."/>
            <person name="Takahashi S."/>
            <person name="Yoshida T."/>
            <person name="Shimamura S."/>
            <person name="Takaki Y."/>
            <person name="Nagai Y."/>
            <person name="Toyoda A."/>
            <person name="Suzuki Y."/>
            <person name="Arimoto A."/>
            <person name="Ishii H."/>
            <person name="Satoh N."/>
            <person name="Nishiyama T."/>
            <person name="Hasebe M."/>
            <person name="Maruyama T."/>
            <person name="Minagawa J."/>
            <person name="Obokata J."/>
            <person name="Shigenobu S."/>
        </authorList>
    </citation>
    <scope>NUCLEOTIDE SEQUENCE [LARGE SCALE GENOMIC DNA]</scope>
</reference>
<organism evidence="8 9">
    <name type="scientific">Elysia marginata</name>
    <dbReference type="NCBI Taxonomy" id="1093978"/>
    <lineage>
        <taxon>Eukaryota</taxon>
        <taxon>Metazoa</taxon>
        <taxon>Spiralia</taxon>
        <taxon>Lophotrochozoa</taxon>
        <taxon>Mollusca</taxon>
        <taxon>Gastropoda</taxon>
        <taxon>Heterobranchia</taxon>
        <taxon>Euthyneura</taxon>
        <taxon>Panpulmonata</taxon>
        <taxon>Sacoglossa</taxon>
        <taxon>Placobranchoidea</taxon>
        <taxon>Plakobranchidae</taxon>
        <taxon>Elysia</taxon>
    </lineage>
</organism>
<dbReference type="EMBL" id="BMAT01001386">
    <property type="protein sequence ID" value="GFR84453.1"/>
    <property type="molecule type" value="Genomic_DNA"/>
</dbReference>
<name>A0AAV4GHM8_9GAST</name>
<keyword evidence="1" id="KW-0808">Transferase</keyword>
<evidence type="ECO:0000256" key="5">
    <source>
        <dbReference type="ARBA" id="ARBA00022801"/>
    </source>
</evidence>
<proteinExistence type="predicted"/>
<evidence type="ECO:0000256" key="4">
    <source>
        <dbReference type="ARBA" id="ARBA00022759"/>
    </source>
</evidence>
<dbReference type="GO" id="GO:0004519">
    <property type="term" value="F:endonuclease activity"/>
    <property type="evidence" value="ECO:0007669"/>
    <property type="project" value="UniProtKB-KW"/>
</dbReference>
<keyword evidence="3" id="KW-0540">Nuclease</keyword>
<sequence length="519" mass="59470">MANALPNFPPFRIREDELSAGTRWRKWFQKFENFITALDITNGDRKKALLIHFGVDEIFDLVDTFPEEKKNTYEALKTALETYFTPRVDTTFESSKLRKMKQLATENVDQFHKLSVLGCFTTNTTQKESTILAKFYEVDGNRSCSNLLSGATSEKTWAHKVPEPRIQIKVPAELYRGFGKIKNIKVKLHIDHKVQPRFQAHRRIPYHVRKDLEKELQRLEEQDIIENVVGPTPWVSPIVVVPKKTGVTHYTDDIIIHGADKATHDTSLTQTLNLQERDATLNKEKCLFGVNKLTFLGHTFGQEGISPEPQKIQAIVNTKKPSSVSELRSFLGMTQFVSRYIESYSTITEPLRKLTRNSQKWQWGKDQNKAFNKLKDRLTQVGVIAYFDPKKETEILVDASPCGLGAILTQQGKIVCYAGRALTDVETRYSQTEREMLAVVYGVEKFHMYLYGSSDFTVTTDHKPLLGIIKSMKPCSARIERWRLRLMPYQFKLIYRPGKDEAKSSRFPLSSSTCEANTG</sequence>
<keyword evidence="2" id="KW-0548">Nucleotidyltransferase</keyword>
<evidence type="ECO:0000256" key="3">
    <source>
        <dbReference type="ARBA" id="ARBA00022722"/>
    </source>
</evidence>
<dbReference type="AlphaFoldDB" id="A0AAV4GHM8"/>
<gene>
    <name evidence="8" type="ORF">ElyMa_000671900</name>
</gene>
<protein>
    <submittedName>
        <fullName evidence="8">Pol polyprotein</fullName>
    </submittedName>
</protein>
<dbReference type="InterPro" id="IPR043502">
    <property type="entry name" value="DNA/RNA_pol_sf"/>
</dbReference>
<dbReference type="SUPFAM" id="SSF56672">
    <property type="entry name" value="DNA/RNA polymerases"/>
    <property type="match status" value="1"/>
</dbReference>
<keyword evidence="6" id="KW-0695">RNA-directed DNA polymerase</keyword>
<keyword evidence="9" id="KW-1185">Reference proteome</keyword>
<dbReference type="PANTHER" id="PTHR37984">
    <property type="entry name" value="PROTEIN CBG26694"/>
    <property type="match status" value="1"/>
</dbReference>
<dbReference type="Gene3D" id="3.30.70.270">
    <property type="match status" value="2"/>
</dbReference>
<comment type="caution">
    <text evidence="8">The sequence shown here is derived from an EMBL/GenBank/DDBJ whole genome shotgun (WGS) entry which is preliminary data.</text>
</comment>
<feature type="domain" description="Reverse transcriptase RNase H-like" evidence="7">
    <location>
        <begin position="388"/>
        <end position="489"/>
    </location>
</feature>
<evidence type="ECO:0000256" key="6">
    <source>
        <dbReference type="ARBA" id="ARBA00022918"/>
    </source>
</evidence>
<dbReference type="Proteomes" id="UP000762676">
    <property type="component" value="Unassembled WGS sequence"/>
</dbReference>
<dbReference type="GO" id="GO:0003964">
    <property type="term" value="F:RNA-directed DNA polymerase activity"/>
    <property type="evidence" value="ECO:0007669"/>
    <property type="project" value="UniProtKB-KW"/>
</dbReference>
<keyword evidence="4" id="KW-0255">Endonuclease</keyword>
<dbReference type="InterPro" id="IPR041373">
    <property type="entry name" value="RT_RNaseH"/>
</dbReference>
<accession>A0AAV4GHM8</accession>
<evidence type="ECO:0000259" key="7">
    <source>
        <dbReference type="Pfam" id="PF17917"/>
    </source>
</evidence>
<dbReference type="Gene3D" id="3.10.10.10">
    <property type="entry name" value="HIV Type 1 Reverse Transcriptase, subunit A, domain 1"/>
    <property type="match status" value="1"/>
</dbReference>
<dbReference type="InterPro" id="IPR050951">
    <property type="entry name" value="Retrovirus_Pol_polyprotein"/>
</dbReference>